<dbReference type="OrthoDB" id="10397911at2759"/>
<evidence type="ECO:0000256" key="2">
    <source>
        <dbReference type="ARBA" id="ARBA00022737"/>
    </source>
</evidence>
<dbReference type="PROSITE" id="PS50003">
    <property type="entry name" value="PH_DOMAIN"/>
    <property type="match status" value="1"/>
</dbReference>
<keyword evidence="2" id="KW-0677">Repeat</keyword>
<dbReference type="GO" id="GO:0043226">
    <property type="term" value="C:organelle"/>
    <property type="evidence" value="ECO:0007669"/>
    <property type="project" value="UniProtKB-ARBA"/>
</dbReference>
<dbReference type="EMBL" id="BRXZ01008116">
    <property type="protein sequence ID" value="GMI21730.1"/>
    <property type="molecule type" value="Genomic_DNA"/>
</dbReference>
<evidence type="ECO:0000256" key="5">
    <source>
        <dbReference type="SAM" id="MobiDB-lite"/>
    </source>
</evidence>
<evidence type="ECO:0000313" key="9">
    <source>
        <dbReference type="Proteomes" id="UP001165082"/>
    </source>
</evidence>
<feature type="compositionally biased region" description="Basic residues" evidence="5">
    <location>
        <begin position="270"/>
        <end position="287"/>
    </location>
</feature>
<feature type="region of interest" description="Disordered" evidence="5">
    <location>
        <begin position="937"/>
        <end position="958"/>
    </location>
</feature>
<feature type="coiled-coil region" evidence="4">
    <location>
        <begin position="1487"/>
        <end position="1553"/>
    </location>
</feature>
<evidence type="ECO:0000259" key="6">
    <source>
        <dbReference type="PROSITE" id="PS50003"/>
    </source>
</evidence>
<dbReference type="SMART" id="SM00233">
    <property type="entry name" value="PH"/>
    <property type="match status" value="1"/>
</dbReference>
<organism evidence="8 9">
    <name type="scientific">Triparma retinervis</name>
    <dbReference type="NCBI Taxonomy" id="2557542"/>
    <lineage>
        <taxon>Eukaryota</taxon>
        <taxon>Sar</taxon>
        <taxon>Stramenopiles</taxon>
        <taxon>Ochrophyta</taxon>
        <taxon>Bolidophyceae</taxon>
        <taxon>Parmales</taxon>
        <taxon>Triparmaceae</taxon>
        <taxon>Triparma</taxon>
    </lineage>
</organism>
<feature type="compositionally biased region" description="Basic and acidic residues" evidence="5">
    <location>
        <begin position="937"/>
        <end position="946"/>
    </location>
</feature>
<evidence type="ECO:0008006" key="10">
    <source>
        <dbReference type="Google" id="ProtNLM"/>
    </source>
</evidence>
<dbReference type="SUPFAM" id="SSF50729">
    <property type="entry name" value="PH domain-like"/>
    <property type="match status" value="1"/>
</dbReference>
<dbReference type="InterPro" id="IPR001849">
    <property type="entry name" value="PH_domain"/>
</dbReference>
<feature type="region of interest" description="Disordered" evidence="5">
    <location>
        <begin position="264"/>
        <end position="338"/>
    </location>
</feature>
<comment type="caution">
    <text evidence="8">The sequence shown here is derived from an EMBL/GenBank/DDBJ whole genome shotgun (WGS) entry which is preliminary data.</text>
</comment>
<feature type="region of interest" description="Disordered" evidence="5">
    <location>
        <begin position="681"/>
        <end position="702"/>
    </location>
</feature>
<dbReference type="InterPro" id="IPR011992">
    <property type="entry name" value="EF-hand-dom_pair"/>
</dbReference>
<dbReference type="PROSITE" id="PS50222">
    <property type="entry name" value="EF_HAND_2"/>
    <property type="match status" value="2"/>
</dbReference>
<name>A0A9W7FWT1_9STRA</name>
<dbReference type="Gene3D" id="2.30.29.30">
    <property type="entry name" value="Pleckstrin-homology domain (PH domain)/Phosphotyrosine-binding domain (PTB)"/>
    <property type="match status" value="1"/>
</dbReference>
<dbReference type="InterPro" id="IPR011993">
    <property type="entry name" value="PH-like_dom_sf"/>
</dbReference>
<gene>
    <name evidence="8" type="ORF">TrRE_jg6350</name>
</gene>
<keyword evidence="9" id="KW-1185">Reference proteome</keyword>
<dbReference type="Gene3D" id="1.10.238.10">
    <property type="entry name" value="EF-hand"/>
    <property type="match status" value="1"/>
</dbReference>
<feature type="region of interest" description="Disordered" evidence="5">
    <location>
        <begin position="1597"/>
        <end position="1616"/>
    </location>
</feature>
<feature type="domain" description="EF-hand" evidence="7">
    <location>
        <begin position="164"/>
        <end position="199"/>
    </location>
</feature>
<proteinExistence type="inferred from homology"/>
<feature type="domain" description="PH" evidence="6">
    <location>
        <begin position="7"/>
        <end position="141"/>
    </location>
</feature>
<dbReference type="GO" id="GO:0005509">
    <property type="term" value="F:calcium ion binding"/>
    <property type="evidence" value="ECO:0007669"/>
    <property type="project" value="InterPro"/>
</dbReference>
<feature type="coiled-coil region" evidence="4">
    <location>
        <begin position="1152"/>
        <end position="1186"/>
    </location>
</feature>
<dbReference type="Gene3D" id="1.20.120.330">
    <property type="entry name" value="Nucleotidyltransferases domain 2"/>
    <property type="match status" value="1"/>
</dbReference>
<dbReference type="SMART" id="SM00054">
    <property type="entry name" value="EFh"/>
    <property type="match status" value="2"/>
</dbReference>
<dbReference type="Pfam" id="PF13499">
    <property type="entry name" value="EF-hand_7"/>
    <property type="match status" value="1"/>
</dbReference>
<comment type="similarity">
    <text evidence="1">Belongs to the centrin family.</text>
</comment>
<accession>A0A9W7FWT1</accession>
<feature type="coiled-coil region" evidence="4">
    <location>
        <begin position="1265"/>
        <end position="1398"/>
    </location>
</feature>
<reference evidence="8" key="1">
    <citation type="submission" date="2022-07" db="EMBL/GenBank/DDBJ databases">
        <title>Genome analysis of Parmales, a sister group of diatoms, reveals the evolutionary specialization of diatoms from phago-mixotrophs to photoautotrophs.</title>
        <authorList>
            <person name="Ban H."/>
            <person name="Sato S."/>
            <person name="Yoshikawa S."/>
            <person name="Kazumasa Y."/>
            <person name="Nakamura Y."/>
            <person name="Ichinomiya M."/>
            <person name="Saitoh K."/>
            <person name="Sato N."/>
            <person name="Blanc-Mathieu R."/>
            <person name="Endo H."/>
            <person name="Kuwata A."/>
            <person name="Ogata H."/>
        </authorList>
    </citation>
    <scope>NUCLEOTIDE SEQUENCE</scope>
</reference>
<feature type="compositionally biased region" description="Basic and acidic residues" evidence="5">
    <location>
        <begin position="1574"/>
        <end position="1583"/>
    </location>
</feature>
<keyword evidence="4" id="KW-0175">Coiled coil</keyword>
<evidence type="ECO:0000259" key="7">
    <source>
        <dbReference type="PROSITE" id="PS50222"/>
    </source>
</evidence>
<dbReference type="InterPro" id="IPR002048">
    <property type="entry name" value="EF_hand_dom"/>
</dbReference>
<feature type="region of interest" description="Disordered" evidence="5">
    <location>
        <begin position="553"/>
        <end position="576"/>
    </location>
</feature>
<feature type="compositionally biased region" description="Basic and acidic residues" evidence="5">
    <location>
        <begin position="309"/>
        <end position="319"/>
    </location>
</feature>
<dbReference type="Proteomes" id="UP001165082">
    <property type="component" value="Unassembled WGS sequence"/>
</dbReference>
<dbReference type="SUPFAM" id="SSF47473">
    <property type="entry name" value="EF-hand"/>
    <property type="match status" value="1"/>
</dbReference>
<dbReference type="Pfam" id="PF00169">
    <property type="entry name" value="PH"/>
    <property type="match status" value="1"/>
</dbReference>
<sequence length="1662" mass="187249">MTKSSPVVVHGGFLSKKGTGILKRGLAGRTNWKTRFFVLFYTDQARTRAGLNYYDSAPKDSFGGRVLSSVPPSPLGTINLCHLSKVATVVNPSHKEKFCFEITVNDSTGGDDDAMNLAALESKFTPEELSNYGSLFASVDDDSTGSLDVEEVGMLLEAIGQKVSSQEELQAIVDEVDDDGSGEIEYDEFLTIMWNLKSGKGTSKLAKSMSSALSSNIFSKAVKSPFKAKEPQNVRQLWSADEEDRTRWILAIEGCVSAMNEIREADKEKKRARKRSKKKNRKKKKNSKNGEEAPSKPPGLDTDGVVKGVADESQRHRGESGAVEEYAPDTTAKPLPSDLAGIIEAEAPPPLPKRKWRPRLMHIEGYHLPEEQRPHRSAAKSYLQLPFLAPPPSFITGGNSEAEDRLSREKEDLQNQLMMVIRMNEELNSSLEEANKNHTDEASTLRAHLEVLNSELEISKSKKLSNLKTLDEENLRLEVALDALKEEAASSRTKEEMAKNKLERSQSRLQRVEKELKEEVEKVKAMSSEISLLKETKDVLESELEATATKVESVWSSPLKKKPSTPSKSRFQMNDENEKAIESLKKDNRKYKTQLDSLQKSNSELERRLLAEDGDEHPAFKLELDATLSNLEKKDNENKVLSAKLRLLEGELSTLRKENQEVDCQEGNVAENDLSVDIYQVNPDQLTPPSSPPPPPPPEEDLEEELRTTRLQAEKWQQAAMAAANVAIEAASVHDSNESLFDLGSKSIDVDVLMERISVLEGYRSEGAGEVDNMNERLKAAEVKLQSMGEENNGLKKEVEGLNEKKSVQGIELDELKRRLRLAESGSGDASAKMRLQELESLNESLLKKTDTLEKASEKLNLEMASRSATSIELLNKVKAAEEESSFLRRDSVSLEERRAHLEETVKSLKEDVRKGELREDELLDVIQNLQREKDEIERQTDTEKRNLRRSSVQDSLTKEQQRLEEIKALQGSVDKKEEELKKLRQDTTEGSRLQGEVATLRKSETQLKTMLEKLKSEISDISETNESLTVQLNQTTNDTGIKSEQLMKYKAEVKILKAKVVEAESQHMRVTGELEVARDELASQEKFILESGMTHRGVMAKLKGINEGVVKENKAHLAKIDRLMSKCEKFEGVVVESEELKRSVEGGRERVFELESAVVHFEEKLRKAQREGETLRRKLLDEVRERREEREVWGGKEKAWAEEKEGLLEDLKNNEKKNEGVVGGVSLELERMRSECAKVKGELEDCSFNLEGAKKRLGEKGSEMKSMEMDLAACKRELKRNLEELVLRESMIGNLEKEKDLSRNEMGEEMERLRGNVSGLKTALQSKEAELRMAALSAQDAQEKVKSLTAEVEGIGVDFGIRVKELEGDCREERAGRVDAERELRSLRIKCDGLEGKVKSFSDSLAKEKKGGNEMGDKLIRVQGELANTREEMTSRVLELEGKLSKESSLRKAGERREKSFKGDLSVLSSEMVEMNRKMDEHVGEIKEKDMLIKGLEKELDEVKIKSRKEKELERLRGGRMEEEEDRMRHELGELERHLRASRGECKGLKEELRRSKVRRSGAMAGVQSGVHSRREEEEHASMLDLDMSYVSRGINSSDLRGEGRGRGGNLEDVEDDDIDFDLTVSRVGARSSMAGGRESWRTRSVKEERIAEQIRKEMGK</sequence>
<evidence type="ECO:0000256" key="4">
    <source>
        <dbReference type="SAM" id="Coils"/>
    </source>
</evidence>
<evidence type="ECO:0000256" key="3">
    <source>
        <dbReference type="ARBA" id="ARBA00022837"/>
    </source>
</evidence>
<protein>
    <recommendedName>
        <fullName evidence="10">Calmodulin</fullName>
    </recommendedName>
</protein>
<dbReference type="FunFam" id="1.10.238.10:FF:000178">
    <property type="entry name" value="Calmodulin-2 A"/>
    <property type="match status" value="1"/>
</dbReference>
<feature type="coiled-coil region" evidence="4">
    <location>
        <begin position="399"/>
        <end position="550"/>
    </location>
</feature>
<feature type="region of interest" description="Disordered" evidence="5">
    <location>
        <begin position="1558"/>
        <end position="1583"/>
    </location>
</feature>
<dbReference type="PROSITE" id="PS00018">
    <property type="entry name" value="EF_HAND_1"/>
    <property type="match status" value="2"/>
</dbReference>
<evidence type="ECO:0000256" key="1">
    <source>
        <dbReference type="ARBA" id="ARBA00005253"/>
    </source>
</evidence>
<feature type="domain" description="EF-hand" evidence="7">
    <location>
        <begin position="127"/>
        <end position="162"/>
    </location>
</feature>
<keyword evidence="3" id="KW-0106">Calcium</keyword>
<dbReference type="InterPro" id="IPR018247">
    <property type="entry name" value="EF_Hand_1_Ca_BS"/>
</dbReference>
<dbReference type="PANTHER" id="PTHR18937">
    <property type="entry name" value="STRUCTURAL MAINTENANCE OF CHROMOSOMES SMC FAMILY MEMBER"/>
    <property type="match status" value="1"/>
</dbReference>
<dbReference type="CDD" id="cd00051">
    <property type="entry name" value="EFh"/>
    <property type="match status" value="1"/>
</dbReference>
<evidence type="ECO:0000313" key="8">
    <source>
        <dbReference type="EMBL" id="GMI21730.1"/>
    </source>
</evidence>